<organism evidence="1 2">
    <name type="scientific">Nemania bipapillata</name>
    <dbReference type="NCBI Taxonomy" id="110536"/>
    <lineage>
        <taxon>Eukaryota</taxon>
        <taxon>Fungi</taxon>
        <taxon>Dikarya</taxon>
        <taxon>Ascomycota</taxon>
        <taxon>Pezizomycotina</taxon>
        <taxon>Sordariomycetes</taxon>
        <taxon>Xylariomycetidae</taxon>
        <taxon>Xylariales</taxon>
        <taxon>Xylariaceae</taxon>
        <taxon>Nemania</taxon>
    </lineage>
</organism>
<gene>
    <name evidence="1" type="ORF">ONZ43_g5861</name>
</gene>
<dbReference type="Proteomes" id="UP001153334">
    <property type="component" value="Unassembled WGS sequence"/>
</dbReference>
<name>A0ACC2I5L7_9PEZI</name>
<reference evidence="1" key="1">
    <citation type="submission" date="2022-11" db="EMBL/GenBank/DDBJ databases">
        <title>Genome Sequence of Nemania bipapillata.</title>
        <authorList>
            <person name="Buettner E."/>
        </authorList>
    </citation>
    <scope>NUCLEOTIDE SEQUENCE</scope>
    <source>
        <strain evidence="1">CP14</strain>
    </source>
</reference>
<evidence type="ECO:0000313" key="1">
    <source>
        <dbReference type="EMBL" id="KAJ8110469.1"/>
    </source>
</evidence>
<dbReference type="EMBL" id="JAPESX010001922">
    <property type="protein sequence ID" value="KAJ8110469.1"/>
    <property type="molecule type" value="Genomic_DNA"/>
</dbReference>
<proteinExistence type="predicted"/>
<accession>A0ACC2I5L7</accession>
<sequence length="588" mass="64180">MLATAMNEASNTEGKTKSQNSQDKMPSTSQTLMDLVITMSAYLPRQSFGALFNIASLIIVKNEEPQLQKKAYKLIPRLADSETGKIALREQHSELTNLFLSSAEKVSAPARRERLAAMAALLLFIPDDSLHFIPSVLSEVVICCKENNEKARTIAYDLLVAMGRRLEEAKGKQIDNSKVPHMPDNSPPVSASIEEFFTMVSAGLAGSTPHMISASITALTRILYEFRESVNSEILSDLVQTMDLFLTSNNREIVKSVLGFVKVCVISLPTEMMLPRLQSMVPNLMVWSHEHKGHFKAKVKHILERMIRRFGFEPVNKSCPEADKRLLTNIRKTKERSKRKREAAKTQGNEDDQTSSKRQGRFESEYDEALYSSDDSDASEDSDVDMTNTSRKAKKGGEAYIMEDEDEPLDLLDRNALASISSTKPGKLRKAGKTKMKTDIDGKLILGEDGGGADDDSMAVDTLGDEEGGGVGAYVAALKGKDAGRRGRGGRLKFSNKRGQTDQDDDEAMDIDEKEVLAIKSQVNRGRGGGNFRGGRGGRGGGGGMRGGRSGRGGIASGRRGLGEDKRRGPAGGFGGGKVWKPKSPGRR</sequence>
<keyword evidence="2" id="KW-1185">Reference proteome</keyword>
<comment type="caution">
    <text evidence="1">The sequence shown here is derived from an EMBL/GenBank/DDBJ whole genome shotgun (WGS) entry which is preliminary data.</text>
</comment>
<protein>
    <submittedName>
        <fullName evidence="1">Uncharacterized protein</fullName>
    </submittedName>
</protein>
<evidence type="ECO:0000313" key="2">
    <source>
        <dbReference type="Proteomes" id="UP001153334"/>
    </source>
</evidence>